<evidence type="ECO:0000259" key="5">
    <source>
        <dbReference type="PROSITE" id="PS51123"/>
    </source>
</evidence>
<dbReference type="EMBL" id="DMZY01000014">
    <property type="protein sequence ID" value="HAV91636.1"/>
    <property type="molecule type" value="Genomic_DNA"/>
</dbReference>
<reference evidence="6 7" key="1">
    <citation type="journal article" date="2018" name="Nat. Biotechnol.">
        <title>A standardized bacterial taxonomy based on genome phylogeny substantially revises the tree of life.</title>
        <authorList>
            <person name="Parks D.H."/>
            <person name="Chuvochina M."/>
            <person name="Waite D.W."/>
            <person name="Rinke C."/>
            <person name="Skarshewski A."/>
            <person name="Chaumeil P.A."/>
            <person name="Hugenholtz P."/>
        </authorList>
    </citation>
    <scope>NUCLEOTIDE SEQUENCE [LARGE SCALE GENOMIC DNA]</scope>
    <source>
        <strain evidence="6">UBA9956</strain>
    </source>
</reference>
<feature type="domain" description="OmpA-like" evidence="5">
    <location>
        <begin position="404"/>
        <end position="520"/>
    </location>
</feature>
<comment type="caution">
    <text evidence="6">The sequence shown here is derived from an EMBL/GenBank/DDBJ whole genome shotgun (WGS) entry which is preliminary data.</text>
</comment>
<dbReference type="PROSITE" id="PS51123">
    <property type="entry name" value="OMPA_2"/>
    <property type="match status" value="1"/>
</dbReference>
<protein>
    <recommendedName>
        <fullName evidence="5">OmpA-like domain-containing protein</fullName>
    </recommendedName>
</protein>
<dbReference type="SUPFAM" id="SSF49464">
    <property type="entry name" value="Carboxypeptidase regulatory domain-like"/>
    <property type="match status" value="2"/>
</dbReference>
<evidence type="ECO:0000256" key="1">
    <source>
        <dbReference type="ARBA" id="ARBA00004442"/>
    </source>
</evidence>
<evidence type="ECO:0000313" key="7">
    <source>
        <dbReference type="Proteomes" id="UP000264062"/>
    </source>
</evidence>
<sequence length="520" mass="57181">MTVGRPNSNVNYGSFGLGNTQLNLKLTTGRFFGKLDNGDIGIFAFYNIPTGIPFSNVTDSASFLSRDFMQNSGGIVRRFSSGNNDFGAKLLLSYKVLTAVPITIDLNGGYTYLTGMPASMEQGLIDFSTALSFKLRTFVPFIEFSGYKYTDPLMFDGNLITFFTGGIRFDTPSGIVIDIGSDFRLIKFTPAIEPVFNTASDSILYNDGWASAANWTGHFGLSYYYDFKKKSVLNSITVIEKTILTGKVIDKENGAPLHAMITLITNDNDIKLMTDSEGLYTVEIESGAIRVKAEKQGFQFEDKGIVIEKGKTQVLDFALLSSKVEKSIITGRVIDKTNDKIVMAKISVPSTEITDIYPEENGTYKIALYAGTYTINATAEGFIAYSLPIEVGENQTIMMDIELLKKGGKINLKGIYFESGKADLLTESYTTLNNALKLLKSNPKVKFEIHGHTDSVGSDKDNQLLSEARAEAVRSYLIKIGVNSERMVAKGFGELMPIATNNTSEGRAENRRIEFLILGE</sequence>
<evidence type="ECO:0000256" key="4">
    <source>
        <dbReference type="PROSITE-ProRule" id="PRU00473"/>
    </source>
</evidence>
<gene>
    <name evidence="6" type="ORF">DCW38_00400</name>
</gene>
<evidence type="ECO:0000313" key="6">
    <source>
        <dbReference type="EMBL" id="HAV91636.1"/>
    </source>
</evidence>
<keyword evidence="3" id="KW-0998">Cell outer membrane</keyword>
<dbReference type="AlphaFoldDB" id="A0A350H7X0"/>
<dbReference type="PANTHER" id="PTHR30329">
    <property type="entry name" value="STATOR ELEMENT OF FLAGELLAR MOTOR COMPLEX"/>
    <property type="match status" value="1"/>
</dbReference>
<evidence type="ECO:0000256" key="3">
    <source>
        <dbReference type="ARBA" id="ARBA00023237"/>
    </source>
</evidence>
<evidence type="ECO:0000256" key="2">
    <source>
        <dbReference type="ARBA" id="ARBA00023136"/>
    </source>
</evidence>
<dbReference type="CDD" id="cd07185">
    <property type="entry name" value="OmpA_C-like"/>
    <property type="match status" value="1"/>
</dbReference>
<dbReference type="Gene3D" id="3.30.1330.60">
    <property type="entry name" value="OmpA-like domain"/>
    <property type="match status" value="1"/>
</dbReference>
<keyword evidence="2 4" id="KW-0472">Membrane</keyword>
<dbReference type="Gene3D" id="2.60.40.1120">
    <property type="entry name" value="Carboxypeptidase-like, regulatory domain"/>
    <property type="match status" value="2"/>
</dbReference>
<dbReference type="Proteomes" id="UP000264062">
    <property type="component" value="Unassembled WGS sequence"/>
</dbReference>
<name>A0A350H7X0_UNCW3</name>
<dbReference type="InterPro" id="IPR006664">
    <property type="entry name" value="OMP_bac"/>
</dbReference>
<dbReference type="Pfam" id="PF13620">
    <property type="entry name" value="CarboxypepD_reg"/>
    <property type="match status" value="2"/>
</dbReference>
<organism evidence="6 7">
    <name type="scientific">candidate division WOR-3 bacterium</name>
    <dbReference type="NCBI Taxonomy" id="2052148"/>
    <lineage>
        <taxon>Bacteria</taxon>
        <taxon>Bacteria division WOR-3</taxon>
    </lineage>
</organism>
<dbReference type="InterPro" id="IPR050330">
    <property type="entry name" value="Bact_OuterMem_StrucFunc"/>
</dbReference>
<dbReference type="PROSITE" id="PS01068">
    <property type="entry name" value="OMPA_1"/>
    <property type="match status" value="1"/>
</dbReference>
<accession>A0A350H7X0</accession>
<dbReference type="PANTHER" id="PTHR30329:SF21">
    <property type="entry name" value="LIPOPROTEIN YIAD-RELATED"/>
    <property type="match status" value="1"/>
</dbReference>
<dbReference type="SUPFAM" id="SSF103088">
    <property type="entry name" value="OmpA-like"/>
    <property type="match status" value="1"/>
</dbReference>
<dbReference type="InterPro" id="IPR008969">
    <property type="entry name" value="CarboxyPept-like_regulatory"/>
</dbReference>
<dbReference type="InterPro" id="IPR006690">
    <property type="entry name" value="OMPA-like_CS"/>
</dbReference>
<dbReference type="GO" id="GO:0009279">
    <property type="term" value="C:cell outer membrane"/>
    <property type="evidence" value="ECO:0007669"/>
    <property type="project" value="UniProtKB-SubCell"/>
</dbReference>
<proteinExistence type="predicted"/>
<dbReference type="PRINTS" id="PR01023">
    <property type="entry name" value="NAFLGMOTY"/>
</dbReference>
<comment type="subcellular location">
    <subcellularLocation>
        <location evidence="1">Cell outer membrane</location>
    </subcellularLocation>
</comment>
<dbReference type="InterPro" id="IPR006665">
    <property type="entry name" value="OmpA-like"/>
</dbReference>
<dbReference type="PRINTS" id="PR01021">
    <property type="entry name" value="OMPADOMAIN"/>
</dbReference>
<dbReference type="Pfam" id="PF00691">
    <property type="entry name" value="OmpA"/>
    <property type="match status" value="1"/>
</dbReference>
<dbReference type="InterPro" id="IPR036737">
    <property type="entry name" value="OmpA-like_sf"/>
</dbReference>